<dbReference type="KEGG" id="mor:MOC_5521"/>
<sequence>MGCTTRARAGPTGAGCRIRRSCDPRLTRSQYPIIKFSGRWADILSVRHRNLGVNRKFLVGLYTTGEIERRMIVVSRRREGAARLGNPAERLGSKTFAR</sequence>
<accession>A0A089NZ82</accession>
<name>A0A089NZ82_9HYPH</name>
<dbReference type="EMBL" id="CP003811">
    <property type="protein sequence ID" value="AIQ93276.1"/>
    <property type="molecule type" value="Genomic_DNA"/>
</dbReference>
<keyword evidence="2" id="KW-1185">Reference proteome</keyword>
<dbReference type="HOGENOM" id="CLU_2330538_0_0_5"/>
<organism evidence="1 2">
    <name type="scientific">Methylobacterium oryzae CBMB20</name>
    <dbReference type="NCBI Taxonomy" id="693986"/>
    <lineage>
        <taxon>Bacteria</taxon>
        <taxon>Pseudomonadati</taxon>
        <taxon>Pseudomonadota</taxon>
        <taxon>Alphaproteobacteria</taxon>
        <taxon>Hyphomicrobiales</taxon>
        <taxon>Methylobacteriaceae</taxon>
        <taxon>Methylobacterium</taxon>
    </lineage>
</organism>
<evidence type="ECO:0000313" key="1">
    <source>
        <dbReference type="EMBL" id="AIQ93276.1"/>
    </source>
</evidence>
<proteinExistence type="predicted"/>
<dbReference type="STRING" id="693986.MOC_5521"/>
<gene>
    <name evidence="1" type="ORF">MOC_5521</name>
</gene>
<dbReference type="Proteomes" id="UP000029492">
    <property type="component" value="Chromosome"/>
</dbReference>
<dbReference type="AlphaFoldDB" id="A0A089NZ82"/>
<protein>
    <submittedName>
        <fullName evidence="1">Protein of unassigned function</fullName>
    </submittedName>
</protein>
<evidence type="ECO:0000313" key="2">
    <source>
        <dbReference type="Proteomes" id="UP000029492"/>
    </source>
</evidence>
<reference evidence="1 2" key="1">
    <citation type="journal article" date="2014" name="PLoS ONE">
        <title>Genome Information of Methylobacterium oryzae, a Plant-Probiotic Methylotroph in the Phyllosphere.</title>
        <authorList>
            <person name="Kwak M.J."/>
            <person name="Jeong H."/>
            <person name="Madhaiyan M."/>
            <person name="Lee Y."/>
            <person name="Sa T.M."/>
            <person name="Oh T.K."/>
            <person name="Kim J.F."/>
        </authorList>
    </citation>
    <scope>NUCLEOTIDE SEQUENCE [LARGE SCALE GENOMIC DNA]</scope>
    <source>
        <strain evidence="1 2">CBMB20</strain>
    </source>
</reference>